<feature type="region of interest" description="Disordered" evidence="1">
    <location>
        <begin position="250"/>
        <end position="273"/>
    </location>
</feature>
<name>A0A7T4A1U8_9MICO</name>
<dbReference type="SUPFAM" id="SSF159275">
    <property type="entry name" value="PA1994-like"/>
    <property type="match status" value="1"/>
</dbReference>
<dbReference type="Proteomes" id="UP000595374">
    <property type="component" value="Chromosome"/>
</dbReference>
<dbReference type="SUPFAM" id="SSF55729">
    <property type="entry name" value="Acyl-CoA N-acyltransferases (Nat)"/>
    <property type="match status" value="1"/>
</dbReference>
<evidence type="ECO:0000313" key="4">
    <source>
        <dbReference type="Proteomes" id="UP000595374"/>
    </source>
</evidence>
<evidence type="ECO:0000259" key="2">
    <source>
        <dbReference type="PROSITE" id="PS51186"/>
    </source>
</evidence>
<gene>
    <name evidence="3" type="ORF">I6H47_07540</name>
</gene>
<proteinExistence type="predicted"/>
<dbReference type="InterPro" id="IPR009467">
    <property type="entry name" value="Glycolipid-bd_prot_put"/>
</dbReference>
<dbReference type="PANTHER" id="PTHR43792">
    <property type="entry name" value="GNAT FAMILY, PUTATIVE (AFU_ORTHOLOGUE AFUA_3G00765)-RELATED-RELATED"/>
    <property type="match status" value="1"/>
</dbReference>
<dbReference type="Pfam" id="PF13302">
    <property type="entry name" value="Acetyltransf_3"/>
    <property type="match status" value="1"/>
</dbReference>
<dbReference type="InterPro" id="IPR000182">
    <property type="entry name" value="GNAT_dom"/>
</dbReference>
<dbReference type="Gene3D" id="3.40.630.30">
    <property type="match status" value="1"/>
</dbReference>
<reference evidence="3 4" key="1">
    <citation type="submission" date="2020-12" db="EMBL/GenBank/DDBJ databases">
        <title>FDA dAtabase for Regulatory Grade micrObial Sequences (FDA-ARGOS): Supporting development and validation of Infectious Disease Dx tests.</title>
        <authorList>
            <person name="Sproer C."/>
            <person name="Gronow S."/>
            <person name="Severitt S."/>
            <person name="Schroder I."/>
            <person name="Tallon L."/>
            <person name="Sadzewicz L."/>
            <person name="Zhao X."/>
            <person name="Boylan J."/>
            <person name="Ott S."/>
            <person name="Bowen H."/>
            <person name="Vavikolanu K."/>
            <person name="Mehta A."/>
            <person name="Aluvathingal J."/>
            <person name="Nadendla S."/>
            <person name="Lowell S."/>
            <person name="Myers T."/>
            <person name="Yan Y."/>
            <person name="Sichtig H."/>
        </authorList>
    </citation>
    <scope>NUCLEOTIDE SEQUENCE [LARGE SCALE GENOMIC DNA]</scope>
    <source>
        <strain evidence="3 4">FDAARGOS_990</strain>
    </source>
</reference>
<dbReference type="InterPro" id="IPR016181">
    <property type="entry name" value="Acyl_CoA_acyltransferase"/>
</dbReference>
<protein>
    <submittedName>
        <fullName evidence="3">Putative glycolipid-binding domain-containing protein</fullName>
    </submittedName>
</protein>
<dbReference type="EMBL" id="CP065989">
    <property type="protein sequence ID" value="QQB15759.1"/>
    <property type="molecule type" value="Genomic_DNA"/>
</dbReference>
<dbReference type="RefSeq" id="WP_198500689.1">
    <property type="nucleotide sequence ID" value="NZ_CP065989.1"/>
</dbReference>
<dbReference type="PANTHER" id="PTHR43792:SF1">
    <property type="entry name" value="N-ACETYLTRANSFERASE DOMAIN-CONTAINING PROTEIN"/>
    <property type="match status" value="1"/>
</dbReference>
<sequence length="382" mass="41239">MTVLADPPPPDYVCDRLILRRFDDADASFVHGLHANPDLLRFIPKAALPRIEDAAAWITTENDSASPGRGWWCVTLHDGTPVGAAVLKPIRYSAGETGDEVEIGWRSHAAHAGRGYAAEAGALLLAAGFAGGLERSIAVVRPDNPASQAVARRIGMTPLGATTRYYDTTIEHFEATSADARSRQVAWRGLDDPDRRDSAEVLLADGLHAVGRQVTDDYAAAWTVDARDGWITRTVAVAVQGRGWSRALSLTRDPDTGRWSSETEQSGTPPFPLPSPGIVDADALDGALDCDLGLCPLTNTMPIRRLSLQTDTTAEHSLTMAWIDMPSLNVIASPQIYTGIDADRVRYTSGTRDFTADLTIDEDGLVRTYPQLAERTAVDRPA</sequence>
<dbReference type="Pfam" id="PF06475">
    <property type="entry name" value="Glycolipid_bind"/>
    <property type="match status" value="1"/>
</dbReference>
<dbReference type="GO" id="GO:0016747">
    <property type="term" value="F:acyltransferase activity, transferring groups other than amino-acyl groups"/>
    <property type="evidence" value="ECO:0007669"/>
    <property type="project" value="InterPro"/>
</dbReference>
<feature type="compositionally biased region" description="Polar residues" evidence="1">
    <location>
        <begin position="258"/>
        <end position="268"/>
    </location>
</feature>
<accession>A0A7T4A1U8</accession>
<dbReference type="PROSITE" id="PS51186">
    <property type="entry name" value="GNAT"/>
    <property type="match status" value="1"/>
</dbReference>
<organism evidence="3 4">
    <name type="scientific">Brevibacterium casei</name>
    <dbReference type="NCBI Taxonomy" id="33889"/>
    <lineage>
        <taxon>Bacteria</taxon>
        <taxon>Bacillati</taxon>
        <taxon>Actinomycetota</taxon>
        <taxon>Actinomycetes</taxon>
        <taxon>Micrococcales</taxon>
        <taxon>Brevibacteriaceae</taxon>
        <taxon>Brevibacterium</taxon>
    </lineage>
</organism>
<feature type="domain" description="N-acetyltransferase" evidence="2">
    <location>
        <begin position="17"/>
        <end position="176"/>
    </location>
</feature>
<evidence type="ECO:0000256" key="1">
    <source>
        <dbReference type="SAM" id="MobiDB-lite"/>
    </source>
</evidence>
<evidence type="ECO:0000313" key="3">
    <source>
        <dbReference type="EMBL" id="QQB15759.1"/>
    </source>
</evidence>
<dbReference type="InterPro" id="IPR051531">
    <property type="entry name" value="N-acetyltransferase"/>
</dbReference>
<dbReference type="AlphaFoldDB" id="A0A7T4A1U8"/>